<evidence type="ECO:0000313" key="2">
    <source>
        <dbReference type="Proteomes" id="UP000270296"/>
    </source>
</evidence>
<reference evidence="3" key="1">
    <citation type="submission" date="2016-06" db="UniProtKB">
        <authorList>
            <consortium name="WormBaseParasite"/>
        </authorList>
    </citation>
    <scope>IDENTIFICATION</scope>
</reference>
<protein>
    <submittedName>
        <fullName evidence="3">Death domain-containing protein</fullName>
    </submittedName>
</protein>
<evidence type="ECO:0000313" key="1">
    <source>
        <dbReference type="EMBL" id="VDO96178.1"/>
    </source>
</evidence>
<accession>A0A183IEF8</accession>
<dbReference type="WBParaSite" id="SBAD_0000210201-mRNA-1">
    <property type="protein sequence ID" value="SBAD_0000210201-mRNA-1"/>
    <property type="gene ID" value="SBAD_0000210201"/>
</dbReference>
<proteinExistence type="predicted"/>
<keyword evidence="2" id="KW-1185">Reference proteome</keyword>
<name>A0A183IEF8_9BILA</name>
<reference evidence="1 2" key="2">
    <citation type="submission" date="2018-11" db="EMBL/GenBank/DDBJ databases">
        <authorList>
            <consortium name="Pathogen Informatics"/>
        </authorList>
    </citation>
    <scope>NUCLEOTIDE SEQUENCE [LARGE SCALE GENOMIC DNA]</scope>
</reference>
<gene>
    <name evidence="1" type="ORF">SBAD_LOCUS2002</name>
</gene>
<dbReference type="AlphaFoldDB" id="A0A183IEF8"/>
<evidence type="ECO:0000313" key="3">
    <source>
        <dbReference type="WBParaSite" id="SBAD_0000210201-mRNA-1"/>
    </source>
</evidence>
<dbReference type="EMBL" id="UZAM01007040">
    <property type="protein sequence ID" value="VDO96178.1"/>
    <property type="molecule type" value="Genomic_DNA"/>
</dbReference>
<dbReference type="Proteomes" id="UP000270296">
    <property type="component" value="Unassembled WGS sequence"/>
</dbReference>
<organism evidence="3">
    <name type="scientific">Soboliphyme baturini</name>
    <dbReference type="NCBI Taxonomy" id="241478"/>
    <lineage>
        <taxon>Eukaryota</taxon>
        <taxon>Metazoa</taxon>
        <taxon>Ecdysozoa</taxon>
        <taxon>Nematoda</taxon>
        <taxon>Enoplea</taxon>
        <taxon>Dorylaimia</taxon>
        <taxon>Dioctophymatida</taxon>
        <taxon>Dioctophymatoidea</taxon>
        <taxon>Soboliphymatidae</taxon>
        <taxon>Soboliphyme</taxon>
    </lineage>
</organism>
<sequence length="70" mass="7710">MSPSETRHHLIETHAVAGIADIVRFNSMGLTTVLLLKCWCRERVRDRLAPAVSGNGIRSAADGQQLIGRR</sequence>